<dbReference type="Gene3D" id="2.10.110.10">
    <property type="entry name" value="Cysteine Rich Protein"/>
    <property type="match status" value="3"/>
</dbReference>
<dbReference type="Proteomes" id="UP000675881">
    <property type="component" value="Chromosome 10"/>
</dbReference>
<dbReference type="PROSITE" id="PS50023">
    <property type="entry name" value="LIM_DOMAIN_2"/>
    <property type="match status" value="3"/>
</dbReference>
<dbReference type="OrthoDB" id="15567at2759"/>
<accession>A0A7R8CJF5</accession>
<dbReference type="InterPro" id="IPR001781">
    <property type="entry name" value="Znf_LIM"/>
</dbReference>
<dbReference type="CDD" id="cd08368">
    <property type="entry name" value="LIM"/>
    <property type="match status" value="1"/>
</dbReference>
<sequence>MSSKMSSEDAPSVCYKCNLNIEGRAMKAKDYLYHDDEKCFSCEKCNCDLRKVSVYSKDGKLYCEKNYKEEFIPKCAHCMEYIIENCVRAMDKTWHAHHFSCYDCMKTFTPDMGYHEFEGRPYCEPCYTKTALPKCKGCSSAITDKAMKALGGQWHIKCFVCKDCKTTFEGQKSFYSVEDKPICGACAGMEGK</sequence>
<dbReference type="PANTHER" id="PTHR24214:SF38">
    <property type="entry name" value="PDZ AND LIM DOMAIN PROTEIN ZASP-RELATED"/>
    <property type="match status" value="1"/>
</dbReference>
<dbReference type="EMBL" id="HG994589">
    <property type="protein sequence ID" value="CAF2792175.1"/>
    <property type="molecule type" value="Genomic_DNA"/>
</dbReference>
<dbReference type="InterPro" id="IPR050604">
    <property type="entry name" value="PDZ-LIM_domain"/>
</dbReference>
<evidence type="ECO:0000259" key="5">
    <source>
        <dbReference type="PROSITE" id="PS50023"/>
    </source>
</evidence>
<proteinExistence type="predicted"/>
<dbReference type="GO" id="GO:0001725">
    <property type="term" value="C:stress fiber"/>
    <property type="evidence" value="ECO:0007669"/>
    <property type="project" value="TreeGrafter"/>
</dbReference>
<evidence type="ECO:0000256" key="4">
    <source>
        <dbReference type="PROSITE-ProRule" id="PRU00125"/>
    </source>
</evidence>
<dbReference type="PANTHER" id="PTHR24214">
    <property type="entry name" value="PDZ AND LIM DOMAIN PROTEIN ZASP"/>
    <property type="match status" value="1"/>
</dbReference>
<dbReference type="Pfam" id="PF00412">
    <property type="entry name" value="LIM"/>
    <property type="match status" value="3"/>
</dbReference>
<dbReference type="AlphaFoldDB" id="A0A7R8CJF5"/>
<dbReference type="GO" id="GO:0051371">
    <property type="term" value="F:muscle alpha-actinin binding"/>
    <property type="evidence" value="ECO:0007669"/>
    <property type="project" value="TreeGrafter"/>
</dbReference>
<evidence type="ECO:0000313" key="7">
    <source>
        <dbReference type="Proteomes" id="UP000675881"/>
    </source>
</evidence>
<name>A0A7R8CJF5_LEPSM</name>
<dbReference type="SMART" id="SM00132">
    <property type="entry name" value="LIM"/>
    <property type="match status" value="3"/>
</dbReference>
<feature type="domain" description="LIM zinc-binding" evidence="5">
    <location>
        <begin position="73"/>
        <end position="133"/>
    </location>
</feature>
<keyword evidence="2 4" id="KW-0862">Zinc</keyword>
<feature type="domain" description="LIM zinc-binding" evidence="5">
    <location>
        <begin position="134"/>
        <end position="192"/>
    </location>
</feature>
<gene>
    <name evidence="6" type="ORF">LSAA_2521</name>
</gene>
<evidence type="ECO:0000256" key="3">
    <source>
        <dbReference type="ARBA" id="ARBA00023038"/>
    </source>
</evidence>
<evidence type="ECO:0000256" key="2">
    <source>
        <dbReference type="ARBA" id="ARBA00022833"/>
    </source>
</evidence>
<dbReference type="GO" id="GO:0003779">
    <property type="term" value="F:actin binding"/>
    <property type="evidence" value="ECO:0007669"/>
    <property type="project" value="TreeGrafter"/>
</dbReference>
<dbReference type="GO" id="GO:0061061">
    <property type="term" value="P:muscle structure development"/>
    <property type="evidence" value="ECO:0007669"/>
    <property type="project" value="TreeGrafter"/>
</dbReference>
<feature type="domain" description="LIM zinc-binding" evidence="5">
    <location>
        <begin position="12"/>
        <end position="72"/>
    </location>
</feature>
<keyword evidence="3 4" id="KW-0440">LIM domain</keyword>
<dbReference type="SUPFAM" id="SSF57716">
    <property type="entry name" value="Glucocorticoid receptor-like (DNA-binding domain)"/>
    <property type="match status" value="2"/>
</dbReference>
<dbReference type="PROSITE" id="PS00478">
    <property type="entry name" value="LIM_DOMAIN_1"/>
    <property type="match status" value="2"/>
</dbReference>
<reference evidence="6" key="1">
    <citation type="submission" date="2021-02" db="EMBL/GenBank/DDBJ databases">
        <authorList>
            <person name="Bekaert M."/>
        </authorList>
    </citation>
    <scope>NUCLEOTIDE SEQUENCE</scope>
    <source>
        <strain evidence="6">IoA-00</strain>
    </source>
</reference>
<organism evidence="6 7">
    <name type="scientific">Lepeophtheirus salmonis</name>
    <name type="common">Salmon louse</name>
    <name type="synonym">Caligus salmonis</name>
    <dbReference type="NCBI Taxonomy" id="72036"/>
    <lineage>
        <taxon>Eukaryota</taxon>
        <taxon>Metazoa</taxon>
        <taxon>Ecdysozoa</taxon>
        <taxon>Arthropoda</taxon>
        <taxon>Crustacea</taxon>
        <taxon>Multicrustacea</taxon>
        <taxon>Hexanauplia</taxon>
        <taxon>Copepoda</taxon>
        <taxon>Siphonostomatoida</taxon>
        <taxon>Caligidae</taxon>
        <taxon>Lepeophtheirus</taxon>
    </lineage>
</organism>
<dbReference type="GO" id="GO:0031941">
    <property type="term" value="C:filamentous actin"/>
    <property type="evidence" value="ECO:0007669"/>
    <property type="project" value="TreeGrafter"/>
</dbReference>
<dbReference type="GO" id="GO:0030036">
    <property type="term" value="P:actin cytoskeleton organization"/>
    <property type="evidence" value="ECO:0007669"/>
    <property type="project" value="TreeGrafter"/>
</dbReference>
<evidence type="ECO:0000313" key="6">
    <source>
        <dbReference type="EMBL" id="CAF2792175.1"/>
    </source>
</evidence>
<dbReference type="GO" id="GO:0030018">
    <property type="term" value="C:Z disc"/>
    <property type="evidence" value="ECO:0007669"/>
    <property type="project" value="TreeGrafter"/>
</dbReference>
<keyword evidence="1 4" id="KW-0479">Metal-binding</keyword>
<keyword evidence="7" id="KW-1185">Reference proteome</keyword>
<evidence type="ECO:0000256" key="1">
    <source>
        <dbReference type="ARBA" id="ARBA00022723"/>
    </source>
</evidence>
<protein>
    <submittedName>
        <fullName evidence="6">PXN</fullName>
    </submittedName>
</protein>
<dbReference type="GO" id="GO:0046872">
    <property type="term" value="F:metal ion binding"/>
    <property type="evidence" value="ECO:0007669"/>
    <property type="project" value="UniProtKB-KW"/>
</dbReference>
<dbReference type="GO" id="GO:0005912">
    <property type="term" value="C:adherens junction"/>
    <property type="evidence" value="ECO:0007669"/>
    <property type="project" value="TreeGrafter"/>
</dbReference>